<reference evidence="3" key="1">
    <citation type="submission" date="2021-05" db="EMBL/GenBank/DDBJ databases">
        <title>Novel Bacillus species.</title>
        <authorList>
            <person name="Liu G."/>
        </authorList>
    </citation>
    <scope>NUCLEOTIDE SEQUENCE</scope>
    <source>
        <strain evidence="3">FJAT-49825</strain>
    </source>
</reference>
<dbReference type="Gene3D" id="2.60.40.10">
    <property type="entry name" value="Immunoglobulins"/>
    <property type="match status" value="1"/>
</dbReference>
<dbReference type="Gene3D" id="2.60.120.260">
    <property type="entry name" value="Galactose-binding domain-like"/>
    <property type="match status" value="1"/>
</dbReference>
<dbReference type="SUPFAM" id="SSF49785">
    <property type="entry name" value="Galactose-binding domain-like"/>
    <property type="match status" value="1"/>
</dbReference>
<dbReference type="GO" id="GO:0030246">
    <property type="term" value="F:carbohydrate binding"/>
    <property type="evidence" value="ECO:0007669"/>
    <property type="project" value="InterPro"/>
</dbReference>
<dbReference type="Gene3D" id="2.160.20.10">
    <property type="entry name" value="Single-stranded right-handed beta-helix, Pectin lyase-like"/>
    <property type="match status" value="1"/>
</dbReference>
<keyword evidence="1" id="KW-0732">Signal</keyword>
<evidence type="ECO:0000259" key="2">
    <source>
        <dbReference type="PROSITE" id="PS51175"/>
    </source>
</evidence>
<dbReference type="InterPro" id="IPR011050">
    <property type="entry name" value="Pectin_lyase_fold/virulence"/>
</dbReference>
<dbReference type="InterPro" id="IPR012334">
    <property type="entry name" value="Pectin_lyas_fold"/>
</dbReference>
<dbReference type="EMBL" id="JAGYPF010000011">
    <property type="protein sequence ID" value="MBS4216666.1"/>
    <property type="molecule type" value="Genomic_DNA"/>
</dbReference>
<comment type="caution">
    <text evidence="3">The sequence shown here is derived from an EMBL/GenBank/DDBJ whole genome shotgun (WGS) entry which is preliminary data.</text>
</comment>
<dbReference type="AlphaFoldDB" id="A0A942U8J9"/>
<dbReference type="PANTHER" id="PTHR31339:SF9">
    <property type="entry name" value="PLASMIN AND FIBRONECTIN-BINDING PROTEIN A"/>
    <property type="match status" value="1"/>
</dbReference>
<evidence type="ECO:0000313" key="3">
    <source>
        <dbReference type="EMBL" id="MBS4216666.1"/>
    </source>
</evidence>
<protein>
    <recommendedName>
        <fullName evidence="2">CBM6 domain-containing protein</fullName>
    </recommendedName>
</protein>
<dbReference type="InterPro" id="IPR051801">
    <property type="entry name" value="GH28_Enzymes"/>
</dbReference>
<dbReference type="InterPro" id="IPR008979">
    <property type="entry name" value="Galactose-bd-like_sf"/>
</dbReference>
<dbReference type="SUPFAM" id="SSF51126">
    <property type="entry name" value="Pectin lyase-like"/>
    <property type="match status" value="1"/>
</dbReference>
<dbReference type="Proteomes" id="UP000679749">
    <property type="component" value="Unassembled WGS sequence"/>
</dbReference>
<dbReference type="RefSeq" id="WP_213121181.1">
    <property type="nucleotide sequence ID" value="NZ_JAGYPF010000011.1"/>
</dbReference>
<dbReference type="InterPro" id="IPR034650">
    <property type="entry name" value="YuaB-like"/>
</dbReference>
<proteinExistence type="predicted"/>
<dbReference type="PROSITE" id="PS51175">
    <property type="entry name" value="CBM6"/>
    <property type="match status" value="1"/>
</dbReference>
<accession>A0A942U8J9</accession>
<feature type="domain" description="CBM6" evidence="2">
    <location>
        <begin position="1118"/>
        <end position="1247"/>
    </location>
</feature>
<evidence type="ECO:0000256" key="1">
    <source>
        <dbReference type="SAM" id="SignalP"/>
    </source>
</evidence>
<organism evidence="3 4">
    <name type="scientific">Neobacillus rhizophilus</name>
    <dbReference type="NCBI Taxonomy" id="2833579"/>
    <lineage>
        <taxon>Bacteria</taxon>
        <taxon>Bacillati</taxon>
        <taxon>Bacillota</taxon>
        <taxon>Bacilli</taxon>
        <taxon>Bacillales</taxon>
        <taxon>Bacillaceae</taxon>
        <taxon>Neobacillus</taxon>
    </lineage>
</organism>
<feature type="signal peptide" evidence="1">
    <location>
        <begin position="1"/>
        <end position="24"/>
    </location>
</feature>
<dbReference type="CDD" id="cd14670">
    <property type="entry name" value="BslA_like"/>
    <property type="match status" value="1"/>
</dbReference>
<sequence length="1249" mass="136256">MTKIVKKGFSAMAFLVLLFSTVLASLGEGFHATASAAETQEIKNDQLEGSGKVPEKLSIIPSEQGINIFAVSNDAITLTSGDTFIYTVDTPEGQGRTTLEIKTVGELFNQITSKAAVPQTYAVKDVNGLVKQPTDGISQGDVLTVTAGEDSYDYQIKVIEGAVRGKMELEDNEITEKTESDVVLNFFAGMRSPATEVVLKVPKGINATMDNTTVNVIGRGEVKLSGLETQSIGRVGEGYRFQKVGTVKIDNNKDGSQVITFKGLDLRPANGADLQITFKDVSIKKGSYQFEASYTTSEPEVLPSPSCTVSLNVVKTISNFHRVLDKSLTYKENSETYTKAKFRWTAPKHAAFIKLMQSTDKGITWTESIAKVDKQSGEVEVQNLTPNTEYFFRLDVTGGENNGESNIAKFYTGKFNVKLMDAKGDGTADDTEAINNAIAYLNSIGGGTLLFENGTFNVRTVHLLSNVYLYVDKDATIAALKGGDAPESAYFSDKAYRSGTSPTDTGPYRDPENYMTKQDVGHTYFRNSMFFGERVDNVKIIGNGRITGNGNLVTSDGVMNNAPNNRTDKMVTLKLSTNFEFGGLDNRLDLWYEETDSPTTDEPYYIKSIDKDGKNEVKQKDISNMLRVDNAGHFALLATGTDHINTHDFYYDKGKGGQARDVFDYMQSSYVTAKNIYAKGTSDDIVKPGSDSSLGFTRPASDFYVRNIIGDTNCNLFQIGSETADDIRNAYVDNIYVLAGNKAGFSISTNDGATVENIYLNSGKTGPIHHEAQMRRTRAPFFISISNRGRVIGGQAQRMKFMENGVQRDELLSTNVNIGHVRNIYIKDVNIEQVYQGSQYGDPSKRWVPYTNQSKATPIIAGYKVGEGGPQLPDGRSIGYIENVNFENVDILVKGGNSYADSHISPPELGVGKYNVGDFGVQPAYGFWARHVDGLTFKNVTTNFEKNDDRYAFVLDDVKNAVLDRLTMVIGENNPSVIQLKNSSNITVKNAAFYKKTWGNQLTPLEDLVNATVTDGQAYPPIVKDPHNTSIQLKRDGHDNITNLDTEGNTITTVLGTTVTDLASQIESTDGTAQTYSVTGSSGQPKTSGALETGDILVVTAEDGTTKANYRIIVPLEILIEGESQLNSVTKSIPGITLSTSSTNGIYYLQTNSVPVGEWIQFNIDVPTAGTFDVSYQYKTNTSGRATVQAYVNGEAKGEAVNQLSSTANQYIPVDLGAVTFPAAGTYPIRFQATKAGSIVIDYIKLTRR</sequence>
<evidence type="ECO:0000313" key="4">
    <source>
        <dbReference type="Proteomes" id="UP000679749"/>
    </source>
</evidence>
<dbReference type="InterPro" id="IPR013783">
    <property type="entry name" value="Ig-like_fold"/>
</dbReference>
<dbReference type="PANTHER" id="PTHR31339">
    <property type="entry name" value="PECTIN LYASE-RELATED"/>
    <property type="match status" value="1"/>
</dbReference>
<dbReference type="InterPro" id="IPR005084">
    <property type="entry name" value="CBM6"/>
</dbReference>
<feature type="chain" id="PRO_5039284865" description="CBM6 domain-containing protein" evidence="1">
    <location>
        <begin position="25"/>
        <end position="1249"/>
    </location>
</feature>
<keyword evidence="4" id="KW-1185">Reference proteome</keyword>
<name>A0A942U8J9_9BACI</name>
<gene>
    <name evidence="3" type="ORF">KHA99_30165</name>
</gene>